<evidence type="ECO:0000256" key="10">
    <source>
        <dbReference type="PIRSR" id="PIRSR000485-2"/>
    </source>
</evidence>
<dbReference type="CDD" id="cd00715">
    <property type="entry name" value="GPATase_N"/>
    <property type="match status" value="1"/>
</dbReference>
<dbReference type="PIRSF" id="PIRSF000485">
    <property type="entry name" value="Amd_phspho_trans"/>
    <property type="match status" value="1"/>
</dbReference>
<dbReference type="GO" id="GO:0006189">
    <property type="term" value="P:'de novo' IMP biosynthetic process"/>
    <property type="evidence" value="ECO:0007669"/>
    <property type="project" value="UniProtKB-UniRule"/>
</dbReference>
<feature type="binding site" evidence="7 11">
    <location>
        <position position="399"/>
    </location>
    <ligand>
        <name>[4Fe-4S] cluster</name>
        <dbReference type="ChEBI" id="CHEBI:49883"/>
    </ligand>
</feature>
<keyword evidence="4 7" id="KW-0808">Transferase</keyword>
<dbReference type="GO" id="GO:0051539">
    <property type="term" value="F:4 iron, 4 sulfur cluster binding"/>
    <property type="evidence" value="ECO:0007669"/>
    <property type="project" value="UniProtKB-KW"/>
</dbReference>
<dbReference type="CDD" id="cd06223">
    <property type="entry name" value="PRTases_typeI"/>
    <property type="match status" value="1"/>
</dbReference>
<keyword evidence="7 10" id="KW-0479">Metal-binding</keyword>
<comment type="cofactor">
    <cofactor evidence="7 11">
        <name>[4Fe-4S] cluster</name>
        <dbReference type="ChEBI" id="CHEBI:49883"/>
    </cofactor>
    <text evidence="7 11">Binds 1 [4Fe-4S] cluster per subunit.</text>
</comment>
<dbReference type="NCBIfam" id="TIGR01134">
    <property type="entry name" value="purF"/>
    <property type="match status" value="1"/>
</dbReference>
<dbReference type="GO" id="GO:0000287">
    <property type="term" value="F:magnesium ion binding"/>
    <property type="evidence" value="ECO:0007669"/>
    <property type="project" value="UniProtKB-UniRule"/>
</dbReference>
<keyword evidence="7 11" id="KW-0408">Iron</keyword>
<dbReference type="AlphaFoldDB" id="A0A7T7XRU8"/>
<dbReference type="InterPro" id="IPR017932">
    <property type="entry name" value="GATase_2_dom"/>
</dbReference>
<keyword evidence="7" id="KW-0004">4Fe-4S</keyword>
<dbReference type="EMBL" id="CP067089">
    <property type="protein sequence ID" value="QQO11337.1"/>
    <property type="molecule type" value="Genomic_DNA"/>
</dbReference>
<dbReference type="EC" id="2.4.2.14" evidence="7"/>
<comment type="catalytic activity">
    <reaction evidence="7 8">
        <text>5-phospho-beta-D-ribosylamine + L-glutamate + diphosphate = 5-phospho-alpha-D-ribose 1-diphosphate + L-glutamine + H2O</text>
        <dbReference type="Rhea" id="RHEA:14905"/>
        <dbReference type="ChEBI" id="CHEBI:15377"/>
        <dbReference type="ChEBI" id="CHEBI:29985"/>
        <dbReference type="ChEBI" id="CHEBI:33019"/>
        <dbReference type="ChEBI" id="CHEBI:58017"/>
        <dbReference type="ChEBI" id="CHEBI:58359"/>
        <dbReference type="ChEBI" id="CHEBI:58681"/>
        <dbReference type="EC" id="2.4.2.14"/>
    </reaction>
</comment>
<dbReference type="InterPro" id="IPR005854">
    <property type="entry name" value="PurF"/>
</dbReference>
<sequence>MGPIPGDGDDKLYEECGVFGIFSQNTQRDVVPLVYYGLFSLQHRGQESAGIAAINGEAMDSRKGMGLVGEFFTPDVLGQLKGYGAVGHVRYSTAGSSSIENAQPFVSRFKLGSIAVAHNGTLTNADVVRELLEDAGVGFISSSDSEVIVNLIAKNYRKGLEKALTDTIQFIKGSYALVVLTDNALVGARDPNGIRPLCLGKTEDGWILASESCAIDAVGGEFVRDVEPGEVVIITKEQVLSFSFSEKTRRAVCSFEYVYFARPDSVIDGVDVYESRIRAGEILGRESAVAADLVIGVPDSGVPAAIGYGRATGTPYGLGIVKSKYVGRTFIAPDQSLRERAVSVKHNVIHSEIKGKRVVVIDDSIVRGTTSRRLVAILRKAGAREVHIRVCSPPVRCPCYFGIDTPHRKDLISNGNSVSELCEAIGADSLAFISVEGLLEALDGMGGYCLGCFTGEYPMPVPGEDREGMSDGL</sequence>
<keyword evidence="7 11" id="KW-0411">Iron-sulfur</keyword>
<dbReference type="InterPro" id="IPR035584">
    <property type="entry name" value="PurF_N"/>
</dbReference>
<dbReference type="SUPFAM" id="SSF56235">
    <property type="entry name" value="N-terminal nucleophile aminohydrolases (Ntn hydrolases)"/>
    <property type="match status" value="1"/>
</dbReference>
<keyword evidence="5 7" id="KW-0658">Purine biosynthesis</keyword>
<name>A0A7T7XRU8_9SPIR</name>
<keyword evidence="14" id="KW-1185">Reference proteome</keyword>
<evidence type="ECO:0000256" key="8">
    <source>
        <dbReference type="PIRNR" id="PIRNR000485"/>
    </source>
</evidence>
<evidence type="ECO:0000256" key="3">
    <source>
        <dbReference type="ARBA" id="ARBA00022676"/>
    </source>
</evidence>
<feature type="binding site" evidence="7 11">
    <location>
        <position position="253"/>
    </location>
    <ligand>
        <name>[4Fe-4S] cluster</name>
        <dbReference type="ChEBI" id="CHEBI:49883"/>
    </ligand>
</feature>
<dbReference type="HAMAP" id="MF_01931">
    <property type="entry name" value="PurF"/>
    <property type="match status" value="1"/>
</dbReference>
<feature type="binding site" evidence="7 11">
    <location>
        <position position="452"/>
    </location>
    <ligand>
        <name>[4Fe-4S] cluster</name>
        <dbReference type="ChEBI" id="CHEBI:49883"/>
    </ligand>
</feature>
<dbReference type="UniPathway" id="UPA00074">
    <property type="reaction ID" value="UER00124"/>
</dbReference>
<evidence type="ECO:0000256" key="2">
    <source>
        <dbReference type="ARBA" id="ARBA00010138"/>
    </source>
</evidence>
<evidence type="ECO:0000256" key="11">
    <source>
        <dbReference type="PIRSR" id="PIRSR000485-3"/>
    </source>
</evidence>
<evidence type="ECO:0000256" key="4">
    <source>
        <dbReference type="ARBA" id="ARBA00022679"/>
    </source>
</evidence>
<feature type="binding site" evidence="7 10">
    <location>
        <position position="363"/>
    </location>
    <ligand>
        <name>Mg(2+)</name>
        <dbReference type="ChEBI" id="CHEBI:18420"/>
    </ligand>
</feature>
<proteinExistence type="inferred from homology"/>
<evidence type="ECO:0000256" key="7">
    <source>
        <dbReference type="HAMAP-Rule" id="MF_01931"/>
    </source>
</evidence>
<keyword evidence="7 10" id="KW-0460">Magnesium</keyword>
<evidence type="ECO:0000313" key="13">
    <source>
        <dbReference type="EMBL" id="QQO11337.1"/>
    </source>
</evidence>
<feature type="binding site" evidence="7 10">
    <location>
        <position position="300"/>
    </location>
    <ligand>
        <name>Mg(2+)</name>
        <dbReference type="ChEBI" id="CHEBI:18420"/>
    </ligand>
</feature>
<dbReference type="Proteomes" id="UP000595917">
    <property type="component" value="Chromosome"/>
</dbReference>
<protein>
    <recommendedName>
        <fullName evidence="7">Amidophosphoribosyltransferase</fullName>
        <shortName evidence="7">ATase</shortName>
        <ecNumber evidence="7">2.4.2.14</ecNumber>
    </recommendedName>
    <alternativeName>
        <fullName evidence="7">Glutamine phosphoribosylpyrophosphate amidotransferase</fullName>
        <shortName evidence="7">GPATase</shortName>
    </alternativeName>
</protein>
<dbReference type="KEGG" id="bhc:JFL75_06545"/>
<dbReference type="InterPro" id="IPR029055">
    <property type="entry name" value="Ntn_hydrolases_N"/>
</dbReference>
<keyword evidence="6 7" id="KW-0315">Glutamine amidotransferase</keyword>
<organism evidence="13 14">
    <name type="scientific">Breznakiella homolactica</name>
    <dbReference type="NCBI Taxonomy" id="2798577"/>
    <lineage>
        <taxon>Bacteria</taxon>
        <taxon>Pseudomonadati</taxon>
        <taxon>Spirochaetota</taxon>
        <taxon>Spirochaetia</taxon>
        <taxon>Spirochaetales</taxon>
        <taxon>Breznakiellaceae</taxon>
        <taxon>Breznakiella</taxon>
    </lineage>
</organism>
<evidence type="ECO:0000313" key="14">
    <source>
        <dbReference type="Proteomes" id="UP000595917"/>
    </source>
</evidence>
<comment type="similarity">
    <text evidence="2 7 8">In the C-terminal section; belongs to the purine/pyrimidine phosphoribosyltransferase family.</text>
</comment>
<feature type="binding site" evidence="7 11">
    <location>
        <position position="449"/>
    </location>
    <ligand>
        <name>[4Fe-4S] cluster</name>
        <dbReference type="ChEBI" id="CHEBI:49883"/>
    </ligand>
</feature>
<dbReference type="GO" id="GO:0009113">
    <property type="term" value="P:purine nucleobase biosynthetic process"/>
    <property type="evidence" value="ECO:0007669"/>
    <property type="project" value="UniProtKB-UniRule"/>
</dbReference>
<accession>A0A7T7XRU8</accession>
<feature type="domain" description="Glutamine amidotransferase type-2" evidence="12">
    <location>
        <begin position="16"/>
        <end position="237"/>
    </location>
</feature>
<gene>
    <name evidence="7" type="primary">purF</name>
    <name evidence="13" type="ORF">JFL75_06545</name>
</gene>
<evidence type="ECO:0000259" key="12">
    <source>
        <dbReference type="PROSITE" id="PS51278"/>
    </source>
</evidence>
<feature type="binding site" evidence="7 10">
    <location>
        <position position="362"/>
    </location>
    <ligand>
        <name>Mg(2+)</name>
        <dbReference type="ChEBI" id="CHEBI:18420"/>
    </ligand>
</feature>
<comment type="function">
    <text evidence="7">Catalyzes the formation of phosphoribosylamine from phosphoribosylpyrophosphate (PRPP) and glutamine.</text>
</comment>
<dbReference type="PANTHER" id="PTHR11907">
    <property type="entry name" value="AMIDOPHOSPHORIBOSYLTRANSFERASE"/>
    <property type="match status" value="1"/>
</dbReference>
<reference evidence="13" key="1">
    <citation type="submission" date="2021-01" db="EMBL/GenBank/DDBJ databases">
        <title>Description of Breznakiella homolactica.</title>
        <authorList>
            <person name="Song Y."/>
            <person name="Brune A."/>
        </authorList>
    </citation>
    <scope>NUCLEOTIDE SEQUENCE</scope>
    <source>
        <strain evidence="13">RmG30</strain>
    </source>
</reference>
<dbReference type="RefSeq" id="WP_215628644.1">
    <property type="nucleotide sequence ID" value="NZ_CP067089.2"/>
</dbReference>
<evidence type="ECO:0000256" key="5">
    <source>
        <dbReference type="ARBA" id="ARBA00022755"/>
    </source>
</evidence>
<dbReference type="Gene3D" id="3.60.20.10">
    <property type="entry name" value="Glutamine Phosphoribosylpyrophosphate, subunit 1, domain 1"/>
    <property type="match status" value="1"/>
</dbReference>
<evidence type="ECO:0000256" key="9">
    <source>
        <dbReference type="PIRSR" id="PIRSR000485-1"/>
    </source>
</evidence>
<comment type="cofactor">
    <cofactor evidence="7 10">
        <name>Mg(2+)</name>
        <dbReference type="ChEBI" id="CHEBI:18420"/>
    </cofactor>
    <text evidence="7 10">Binds 1 Mg(2+) ion per subunit.</text>
</comment>
<dbReference type="GO" id="GO:0004044">
    <property type="term" value="F:amidophosphoribosyltransferase activity"/>
    <property type="evidence" value="ECO:0007669"/>
    <property type="project" value="UniProtKB-UniRule"/>
</dbReference>
<dbReference type="InterPro" id="IPR029057">
    <property type="entry name" value="PRTase-like"/>
</dbReference>
<evidence type="ECO:0000256" key="6">
    <source>
        <dbReference type="ARBA" id="ARBA00022962"/>
    </source>
</evidence>
<dbReference type="Pfam" id="PF00156">
    <property type="entry name" value="Pribosyltran"/>
    <property type="match status" value="1"/>
</dbReference>
<dbReference type="Pfam" id="PF13537">
    <property type="entry name" value="GATase_7"/>
    <property type="match status" value="1"/>
</dbReference>
<dbReference type="InterPro" id="IPR000836">
    <property type="entry name" value="PRTase_dom"/>
</dbReference>
<dbReference type="Gene3D" id="3.40.50.2020">
    <property type="match status" value="1"/>
</dbReference>
<comment type="pathway">
    <text evidence="1 7 8">Purine metabolism; IMP biosynthesis via de novo pathway; N(1)-(5-phospho-D-ribosyl)glycinamide from 5-phospho-alpha-D-ribose 1-diphosphate: step 1/2.</text>
</comment>
<feature type="active site" description="Nucleophile" evidence="7 9">
    <location>
        <position position="16"/>
    </location>
</feature>
<dbReference type="PROSITE" id="PS51278">
    <property type="entry name" value="GATASE_TYPE_2"/>
    <property type="match status" value="1"/>
</dbReference>
<keyword evidence="3 7" id="KW-0328">Glycosyltransferase</keyword>
<evidence type="ECO:0000256" key="1">
    <source>
        <dbReference type="ARBA" id="ARBA00005209"/>
    </source>
</evidence>
<dbReference type="SUPFAM" id="SSF53271">
    <property type="entry name" value="PRTase-like"/>
    <property type="match status" value="1"/>
</dbReference>